<name>A0A101KLU5_RHILI</name>
<evidence type="ECO:0000256" key="1">
    <source>
        <dbReference type="SAM" id="MobiDB-lite"/>
    </source>
</evidence>
<evidence type="ECO:0000313" key="2">
    <source>
        <dbReference type="EMBL" id="KUM23179.1"/>
    </source>
</evidence>
<proteinExistence type="predicted"/>
<dbReference type="EMBL" id="LPWA01000175">
    <property type="protein sequence ID" value="KUM23179.1"/>
    <property type="molecule type" value="Genomic_DNA"/>
</dbReference>
<evidence type="ECO:0000313" key="3">
    <source>
        <dbReference type="Proteomes" id="UP000053176"/>
    </source>
</evidence>
<reference evidence="2 3" key="1">
    <citation type="submission" date="2015-12" db="EMBL/GenBank/DDBJ databases">
        <title>Draft genome sequence of Mesorhizobium sp. UFLA 01-765, a multitolerant efficient symbiont and plant-growth promoting strain isolated from Zn-mining soil using Leucaena leucocephala as a trap plant.</title>
        <authorList>
            <person name="Rangel W.M."/>
            <person name="Thijs S."/>
            <person name="Longatti S.M."/>
            <person name="Moreira F.M."/>
            <person name="Weyens N."/>
            <person name="Vangronsveld J."/>
            <person name="Van Hamme J.D."/>
            <person name="Bottos E.M."/>
            <person name="Rineau F."/>
        </authorList>
    </citation>
    <scope>NUCLEOTIDE SEQUENCE [LARGE SCALE GENOMIC DNA]</scope>
    <source>
        <strain evidence="2 3">UFLA 01-765</strain>
    </source>
</reference>
<comment type="caution">
    <text evidence="2">The sequence shown here is derived from an EMBL/GenBank/DDBJ whole genome shotgun (WGS) entry which is preliminary data.</text>
</comment>
<dbReference type="AlphaFoldDB" id="A0A101KLU5"/>
<accession>A0A101KLU5</accession>
<organism evidence="2 3">
    <name type="scientific">Rhizobium loti</name>
    <name type="common">Mesorhizobium loti</name>
    <dbReference type="NCBI Taxonomy" id="381"/>
    <lineage>
        <taxon>Bacteria</taxon>
        <taxon>Pseudomonadati</taxon>
        <taxon>Pseudomonadota</taxon>
        <taxon>Alphaproteobacteria</taxon>
        <taxon>Hyphomicrobiales</taxon>
        <taxon>Phyllobacteriaceae</taxon>
        <taxon>Mesorhizobium</taxon>
    </lineage>
</organism>
<sequence length="101" mass="10571">MHPAITAVLIACAFCLPLIVVGSMPMLTPFAPRDVPGPVVVTTADKGPRIVAKPGIDSACKGQNWGHESKECLVAILSRSRGGQQRSIRVIADGSSAPEPR</sequence>
<protein>
    <submittedName>
        <fullName evidence="2">Uncharacterized protein</fullName>
    </submittedName>
</protein>
<feature type="region of interest" description="Disordered" evidence="1">
    <location>
        <begin position="81"/>
        <end position="101"/>
    </location>
</feature>
<gene>
    <name evidence="2" type="ORF">AU467_09465</name>
</gene>
<dbReference type="Proteomes" id="UP000053176">
    <property type="component" value="Unassembled WGS sequence"/>
</dbReference>